<reference evidence="2" key="1">
    <citation type="submission" date="2018-01" db="EMBL/GenBank/DDBJ databases">
        <authorList>
            <person name="Clerissi C."/>
        </authorList>
    </citation>
    <scope>NUCLEOTIDE SEQUENCE</scope>
    <source>
        <strain evidence="2">Cupriavidus oxalaticus LMG 2235</strain>
    </source>
</reference>
<gene>
    <name evidence="2" type="ORF">CO2235_230070</name>
</gene>
<protein>
    <submittedName>
        <fullName evidence="2">Uncharacterized protein</fullName>
    </submittedName>
</protein>
<accession>A0A375G803</accession>
<evidence type="ECO:0000256" key="1">
    <source>
        <dbReference type="SAM" id="MobiDB-lite"/>
    </source>
</evidence>
<dbReference type="EMBL" id="OGUS01000124">
    <property type="protein sequence ID" value="SPC14867.1"/>
    <property type="molecule type" value="Genomic_DNA"/>
</dbReference>
<evidence type="ECO:0000313" key="2">
    <source>
        <dbReference type="EMBL" id="SPC14867.1"/>
    </source>
</evidence>
<dbReference type="Proteomes" id="UP000256862">
    <property type="component" value="Chromosome CO2235"/>
</dbReference>
<feature type="region of interest" description="Disordered" evidence="1">
    <location>
        <begin position="1"/>
        <end position="82"/>
    </location>
</feature>
<comment type="caution">
    <text evidence="2">The sequence shown here is derived from an EMBL/GenBank/DDBJ whole genome shotgun (WGS) entry which is preliminary data.</text>
</comment>
<dbReference type="AlphaFoldDB" id="A0A375G803"/>
<proteinExistence type="predicted"/>
<organism evidence="2">
    <name type="scientific">Cupriavidus oxalaticus</name>
    <dbReference type="NCBI Taxonomy" id="96344"/>
    <lineage>
        <taxon>Bacteria</taxon>
        <taxon>Pseudomonadati</taxon>
        <taxon>Pseudomonadota</taxon>
        <taxon>Betaproteobacteria</taxon>
        <taxon>Burkholderiales</taxon>
        <taxon>Burkholderiaceae</taxon>
        <taxon>Cupriavidus</taxon>
    </lineage>
</organism>
<name>A0A375G803_9BURK</name>
<sequence>MGWAGRDTCWHSTMRSPRNSRRQEARGADPCQNFLTNLRAPPGGPRPLRVLRHGGRGSVVGAKRFLPPQPSGAAAGQPDSGG</sequence>
<feature type="compositionally biased region" description="Low complexity" evidence="1">
    <location>
        <begin position="71"/>
        <end position="82"/>
    </location>
</feature>